<evidence type="ECO:0000256" key="7">
    <source>
        <dbReference type="ARBA" id="ARBA00041682"/>
    </source>
</evidence>
<comment type="similarity">
    <text evidence="5">Belongs to the GART family.</text>
</comment>
<feature type="domain" description="Formyl transferase N-terminal" evidence="9">
    <location>
        <begin position="5"/>
        <end position="185"/>
    </location>
</feature>
<dbReference type="SUPFAM" id="SSF53328">
    <property type="entry name" value="Formyltransferase"/>
    <property type="match status" value="1"/>
</dbReference>
<evidence type="ECO:0000256" key="5">
    <source>
        <dbReference type="ARBA" id="ARBA00038440"/>
    </source>
</evidence>
<dbReference type="Gene3D" id="3.40.50.170">
    <property type="entry name" value="Formyl transferase, N-terminal domain"/>
    <property type="match status" value="1"/>
</dbReference>
<evidence type="ECO:0000313" key="11">
    <source>
        <dbReference type="Proteomes" id="UP000662814"/>
    </source>
</evidence>
<reference evidence="10 11" key="1">
    <citation type="submission" date="2020-12" db="EMBL/GenBank/DDBJ databases">
        <title>Microbacterium sp. HY060.</title>
        <authorList>
            <person name="Zhou J."/>
        </authorList>
    </citation>
    <scope>NUCLEOTIDE SEQUENCE [LARGE SCALE GENOMIC DNA]</scope>
    <source>
        <strain evidence="10 11">HY60</strain>
    </source>
</reference>
<evidence type="ECO:0000256" key="8">
    <source>
        <dbReference type="ARBA" id="ARBA00047664"/>
    </source>
</evidence>
<dbReference type="Proteomes" id="UP000662814">
    <property type="component" value="Chromosome"/>
</dbReference>
<dbReference type="PANTHER" id="PTHR43369">
    <property type="entry name" value="PHOSPHORIBOSYLGLYCINAMIDE FORMYLTRANSFERASE"/>
    <property type="match status" value="1"/>
</dbReference>
<dbReference type="RefSeq" id="WP_166985926.1">
    <property type="nucleotide sequence ID" value="NZ_CP061169.1"/>
</dbReference>
<dbReference type="Pfam" id="PF00551">
    <property type="entry name" value="Formyl_trans_N"/>
    <property type="match status" value="1"/>
</dbReference>
<dbReference type="EMBL" id="CP061169">
    <property type="protein sequence ID" value="QPZ38634.1"/>
    <property type="molecule type" value="Genomic_DNA"/>
</dbReference>
<dbReference type="InterPro" id="IPR002376">
    <property type="entry name" value="Formyl_transf_N"/>
</dbReference>
<dbReference type="PANTHER" id="PTHR43369:SF2">
    <property type="entry name" value="PHOSPHORIBOSYLGLYCINAMIDE FORMYLTRANSFERASE"/>
    <property type="match status" value="1"/>
</dbReference>
<dbReference type="PROSITE" id="PS00373">
    <property type="entry name" value="GART"/>
    <property type="match status" value="1"/>
</dbReference>
<keyword evidence="3" id="KW-0808">Transferase</keyword>
<keyword evidence="11" id="KW-1185">Reference proteome</keyword>
<gene>
    <name evidence="10" type="ORF">HCR76_00525</name>
</gene>
<evidence type="ECO:0000259" key="9">
    <source>
        <dbReference type="Pfam" id="PF00551"/>
    </source>
</evidence>
<name>A0ABX6YII4_9MICO</name>
<evidence type="ECO:0000256" key="3">
    <source>
        <dbReference type="ARBA" id="ARBA00022679"/>
    </source>
</evidence>
<evidence type="ECO:0000256" key="1">
    <source>
        <dbReference type="ARBA" id="ARBA00005054"/>
    </source>
</evidence>
<sequence>MPSIKRLALIGSGSGTTADAVATATAIEAEVAIIIGNNSKSGIFDVAARHGIQNVHLSGVTHPDPVLRDSSMLDALSEAQVDLIVLAGYMKKIGPRVLRAYEHRIVNTHPALLPAYGSTGMYGDRVHEAVLHDRAPTTGATVHLVTEEYDAGPVLAQVPVHVLASDDVSSLRGRVQLAEKKLLVDWLSDWATTGKILPAARAPGHQLNET</sequence>
<comment type="catalytic activity">
    <reaction evidence="8">
        <text>N(1)-(5-phospho-beta-D-ribosyl)glycinamide + (6R)-10-formyltetrahydrofolate = N(2)-formyl-N(1)-(5-phospho-beta-D-ribosyl)glycinamide + (6S)-5,6,7,8-tetrahydrofolate + H(+)</text>
        <dbReference type="Rhea" id="RHEA:15053"/>
        <dbReference type="ChEBI" id="CHEBI:15378"/>
        <dbReference type="ChEBI" id="CHEBI:57453"/>
        <dbReference type="ChEBI" id="CHEBI:143788"/>
        <dbReference type="ChEBI" id="CHEBI:147286"/>
        <dbReference type="ChEBI" id="CHEBI:195366"/>
        <dbReference type="EC" id="2.1.2.2"/>
    </reaction>
</comment>
<dbReference type="InterPro" id="IPR001555">
    <property type="entry name" value="GART_AS"/>
</dbReference>
<dbReference type="InterPro" id="IPR036477">
    <property type="entry name" value="Formyl_transf_N_sf"/>
</dbReference>
<evidence type="ECO:0000256" key="6">
    <source>
        <dbReference type="ARBA" id="ARBA00041324"/>
    </source>
</evidence>
<keyword evidence="4" id="KW-0658">Purine biosynthesis</keyword>
<evidence type="ECO:0000313" key="10">
    <source>
        <dbReference type="EMBL" id="QPZ38634.1"/>
    </source>
</evidence>
<evidence type="ECO:0000256" key="4">
    <source>
        <dbReference type="ARBA" id="ARBA00022755"/>
    </source>
</evidence>
<protein>
    <recommendedName>
        <fullName evidence="2">phosphoribosylglycinamide formyltransferase 1</fullName>
        <ecNumber evidence="2">2.1.2.2</ecNumber>
    </recommendedName>
    <alternativeName>
        <fullName evidence="7">5'-phosphoribosylglycinamide transformylase</fullName>
    </alternativeName>
    <alternativeName>
        <fullName evidence="6">GAR transformylase</fullName>
    </alternativeName>
</protein>
<evidence type="ECO:0000256" key="2">
    <source>
        <dbReference type="ARBA" id="ARBA00012254"/>
    </source>
</evidence>
<proteinExistence type="inferred from homology"/>
<organism evidence="10 11">
    <name type="scientific">Paramicrobacterium chengjingii</name>
    <dbReference type="NCBI Taxonomy" id="2769067"/>
    <lineage>
        <taxon>Bacteria</taxon>
        <taxon>Bacillati</taxon>
        <taxon>Actinomycetota</taxon>
        <taxon>Actinomycetes</taxon>
        <taxon>Micrococcales</taxon>
        <taxon>Microbacteriaceae</taxon>
        <taxon>Paramicrobacterium</taxon>
    </lineage>
</organism>
<comment type="pathway">
    <text evidence="1">Purine metabolism; IMP biosynthesis via de novo pathway; N(2)-formyl-N(1)-(5-phospho-D-ribosyl)glycinamide from N(1)-(5-phospho-D-ribosyl)glycinamide (10-formyl THF route): step 1/1.</text>
</comment>
<dbReference type="EC" id="2.1.2.2" evidence="2"/>
<accession>A0ABX6YII4</accession>